<feature type="compositionally biased region" description="Polar residues" evidence="1">
    <location>
        <begin position="1"/>
        <end position="13"/>
    </location>
</feature>
<evidence type="ECO:0000256" key="1">
    <source>
        <dbReference type="SAM" id="MobiDB-lite"/>
    </source>
</evidence>
<proteinExistence type="predicted"/>
<evidence type="ECO:0008006" key="3">
    <source>
        <dbReference type="Google" id="ProtNLM"/>
    </source>
</evidence>
<evidence type="ECO:0000313" key="2">
    <source>
        <dbReference type="EMBL" id="VFK15645.1"/>
    </source>
</evidence>
<reference evidence="2" key="1">
    <citation type="submission" date="2019-02" db="EMBL/GenBank/DDBJ databases">
        <authorList>
            <person name="Gruber-Vodicka R. H."/>
            <person name="Seah K. B. B."/>
        </authorList>
    </citation>
    <scope>NUCLEOTIDE SEQUENCE</scope>
    <source>
        <strain evidence="2">BECK_BY7</strain>
    </source>
</reference>
<accession>A0A450WF63</accession>
<dbReference type="EMBL" id="CAADFN010000017">
    <property type="protein sequence ID" value="VFK15645.1"/>
    <property type="molecule type" value="Genomic_DNA"/>
</dbReference>
<gene>
    <name evidence="2" type="ORF">BECKLFY1418C_GA0070996_10174</name>
</gene>
<sequence>MRSLTGNMEQSNKQSDRDNAIGDRRISLGPELPAIPECLLLAHARGEVLFLAGAGISRSAGLPDFGELVLTVYEALDSDAHGIISSLPPDVPPTIEERKKRYPPELTDYQIAGDSARFPDLEGRFVFVGTHDPVALEDWEGRGIIPIPHDPADGHAALTATLERWADLSAIDGKKTLVDREIKRMVRTGRGNASDADRDLFDHLIRRADPQERTRLSGLASQHKADLGWLDAIIEIAARHHPARASTESRCGDTHGAEQMARWAAMVFLEGRIKERATIDWALGLEPSDTIRRGAVLDLLDRWALQNGEKPGEPWRSAWRFIEESWRQPIVGNNRVKVIFAQDRLRFGERSGSLVAAIVELVAPWLKVEAYPDRYWRYQKKRKNPKEVRELLSMDLTSGEIVDPDALGLKELEDRSFLASLAGALECTVASGLGLARRIYPDVGLEHAIWPLFAWARYPAQWSG</sequence>
<protein>
    <recommendedName>
        <fullName evidence="3">SIR2-like domain-containing protein</fullName>
    </recommendedName>
</protein>
<name>A0A450WF63_9GAMM</name>
<organism evidence="2">
    <name type="scientific">Candidatus Kentrum sp. LFY</name>
    <dbReference type="NCBI Taxonomy" id="2126342"/>
    <lineage>
        <taxon>Bacteria</taxon>
        <taxon>Pseudomonadati</taxon>
        <taxon>Pseudomonadota</taxon>
        <taxon>Gammaproteobacteria</taxon>
        <taxon>Candidatus Kentrum</taxon>
    </lineage>
</organism>
<dbReference type="AlphaFoldDB" id="A0A450WF63"/>
<feature type="region of interest" description="Disordered" evidence="1">
    <location>
        <begin position="1"/>
        <end position="21"/>
    </location>
</feature>